<comment type="caution">
    <text evidence="2">The sequence shown here is derived from an EMBL/GenBank/DDBJ whole genome shotgun (WGS) entry which is preliminary data.</text>
</comment>
<sequence>MPLRYFRLSEDVQAGRWYLGDPQDAHGREVEDPWQFRAGRPLAPPDRLTVPIDEPGMALDFSTAGVGLTPIVHVRVASVFAELAPDDVQVIPVNIAGMPEQYVILVATKLILCIDEQASKVQFWREEDGLPEKVGQYYSVDHLRIDPARVGAAKMFRTAGWDLALIVSEDLKHALECIQATGMRFTEV</sequence>
<dbReference type="Proteomes" id="UP000268094">
    <property type="component" value="Unassembled WGS sequence"/>
</dbReference>
<name>A0A3A8J696_9BACT</name>
<gene>
    <name evidence="2" type="ORF">D7V88_10185</name>
</gene>
<evidence type="ECO:0000259" key="1">
    <source>
        <dbReference type="Pfam" id="PF07791"/>
    </source>
</evidence>
<dbReference type="InterPro" id="IPR012433">
    <property type="entry name" value="Imm11"/>
</dbReference>
<dbReference type="OrthoDB" id="5509251at2"/>
<evidence type="ECO:0000313" key="3">
    <source>
        <dbReference type="Proteomes" id="UP000268094"/>
    </source>
</evidence>
<dbReference type="Pfam" id="PF07791">
    <property type="entry name" value="Imm11"/>
    <property type="match status" value="1"/>
</dbReference>
<dbReference type="EMBL" id="RAVZ01000049">
    <property type="protein sequence ID" value="RKG91025.1"/>
    <property type="molecule type" value="Genomic_DNA"/>
</dbReference>
<feature type="domain" description="Immunity MXAN-0049 protein" evidence="1">
    <location>
        <begin position="71"/>
        <end position="188"/>
    </location>
</feature>
<evidence type="ECO:0000313" key="2">
    <source>
        <dbReference type="EMBL" id="RKG91025.1"/>
    </source>
</evidence>
<reference evidence="3" key="1">
    <citation type="submission" date="2018-09" db="EMBL/GenBank/DDBJ databases">
        <authorList>
            <person name="Livingstone P.G."/>
            <person name="Whitworth D.E."/>
        </authorList>
    </citation>
    <scope>NUCLEOTIDE SEQUENCE [LARGE SCALE GENOMIC DNA]</scope>
    <source>
        <strain evidence="3">CA054A</strain>
    </source>
</reference>
<keyword evidence="3" id="KW-1185">Reference proteome</keyword>
<proteinExistence type="predicted"/>
<accession>A0A3A8J696</accession>
<dbReference type="AlphaFoldDB" id="A0A3A8J696"/>
<protein>
    <recommendedName>
        <fullName evidence="1">Immunity MXAN-0049 protein domain-containing protein</fullName>
    </recommendedName>
</protein>
<dbReference type="RefSeq" id="WP_120540421.1">
    <property type="nucleotide sequence ID" value="NZ_RAVZ01000049.1"/>
</dbReference>
<organism evidence="2 3">
    <name type="scientific">Corallococcus terminator</name>
    <dbReference type="NCBI Taxonomy" id="2316733"/>
    <lineage>
        <taxon>Bacteria</taxon>
        <taxon>Pseudomonadati</taxon>
        <taxon>Myxococcota</taxon>
        <taxon>Myxococcia</taxon>
        <taxon>Myxococcales</taxon>
        <taxon>Cystobacterineae</taxon>
        <taxon>Myxococcaceae</taxon>
        <taxon>Corallococcus</taxon>
    </lineage>
</organism>